<sequence>MWRLSPVGQENSFSAGAVPTLVLTKNKCDDPVPAISGPLKLTSEGTGDKIRDAERQVVDMHMRSRLAILILPGCGFEGR</sequence>
<dbReference type="Proteomes" id="UP000003947">
    <property type="component" value="Unassembled WGS sequence"/>
</dbReference>
<dbReference type="EMBL" id="JH660638">
    <property type="protein sequence ID" value="EIM30336.1"/>
    <property type="molecule type" value="Genomic_DNA"/>
</dbReference>
<reference evidence="1 2" key="1">
    <citation type="submission" date="2012-02" db="EMBL/GenBank/DDBJ databases">
        <title>Improved High-Quality Draft sequence of Microvirga sp. WSM3557.</title>
        <authorList>
            <consortium name="US DOE Joint Genome Institute"/>
            <person name="Lucas S."/>
            <person name="Han J."/>
            <person name="Lapidus A."/>
            <person name="Cheng J.-F."/>
            <person name="Goodwin L."/>
            <person name="Pitluck S."/>
            <person name="Peters L."/>
            <person name="Zhang X."/>
            <person name="Detter J.C."/>
            <person name="Han C."/>
            <person name="Tapia R."/>
            <person name="Land M."/>
            <person name="Hauser L."/>
            <person name="Kyrpides N."/>
            <person name="Ivanova N."/>
            <person name="Pagani I."/>
            <person name="Brau L."/>
            <person name="Yates R."/>
            <person name="O'Hara G."/>
            <person name="Rui T."/>
            <person name="Howieson J."/>
            <person name="Reeve W."/>
            <person name="Woyke T."/>
        </authorList>
    </citation>
    <scope>NUCLEOTIDE SEQUENCE [LARGE SCALE GENOMIC DNA]</scope>
    <source>
        <strain evidence="1 2">WSM3557</strain>
    </source>
</reference>
<evidence type="ECO:0000313" key="2">
    <source>
        <dbReference type="Proteomes" id="UP000003947"/>
    </source>
</evidence>
<proteinExistence type="predicted"/>
<organism evidence="1 2">
    <name type="scientific">Microvirga lotononidis</name>
    <dbReference type="NCBI Taxonomy" id="864069"/>
    <lineage>
        <taxon>Bacteria</taxon>
        <taxon>Pseudomonadati</taxon>
        <taxon>Pseudomonadota</taxon>
        <taxon>Alphaproteobacteria</taxon>
        <taxon>Hyphomicrobiales</taxon>
        <taxon>Methylobacteriaceae</taxon>
        <taxon>Microvirga</taxon>
    </lineage>
</organism>
<dbReference type="AlphaFoldDB" id="I4Z294"/>
<accession>I4Z294</accession>
<dbReference type="HOGENOM" id="CLU_2602107_0_0_5"/>
<evidence type="ECO:0000313" key="1">
    <source>
        <dbReference type="EMBL" id="EIM30336.1"/>
    </source>
</evidence>
<gene>
    <name evidence="1" type="ORF">MicloDRAFT_00008860</name>
</gene>
<dbReference type="PATRIC" id="fig|864069.3.peg.984"/>
<protein>
    <submittedName>
        <fullName evidence="1">Uncharacterized protein</fullName>
    </submittedName>
</protein>
<name>I4Z294_9HYPH</name>
<keyword evidence="2" id="KW-1185">Reference proteome</keyword>